<reference evidence="3 4" key="1">
    <citation type="journal article" date="2019" name="Int. J. Syst. Evol. Microbiol.">
        <title>The Global Catalogue of Microorganisms (GCM) 10K type strain sequencing project: providing services to taxonomists for standard genome sequencing and annotation.</title>
        <authorList>
            <consortium name="The Broad Institute Genomics Platform"/>
            <consortium name="The Broad Institute Genome Sequencing Center for Infectious Disease"/>
            <person name="Wu L."/>
            <person name="Ma J."/>
        </authorList>
    </citation>
    <scope>NUCLEOTIDE SEQUENCE [LARGE SCALE GENOMIC DNA]</scope>
    <source>
        <strain evidence="3 4">JCM 10303</strain>
    </source>
</reference>
<dbReference type="PANTHER" id="PTHR19237">
    <property type="entry name" value="NUCLEOBINDIN"/>
    <property type="match status" value="1"/>
</dbReference>
<dbReference type="PROSITE" id="PS00018">
    <property type="entry name" value="EF_HAND_1"/>
    <property type="match status" value="2"/>
</dbReference>
<dbReference type="InterPro" id="IPR040250">
    <property type="entry name" value="Nucleobindin"/>
</dbReference>
<dbReference type="Pfam" id="PF13499">
    <property type="entry name" value="EF-hand_7"/>
    <property type="match status" value="1"/>
</dbReference>
<proteinExistence type="predicted"/>
<sequence>MTSPTADLMGTSMANVDTGMYEFDPRTFFASSDADSNGVLDRNEITALLLRHLNDLDRQSPAEDAAGDAAAKIEQMVEHLMRQLDQDGDGHVTYAEFLDFVSQSNLLKTRPAQEPQQD</sequence>
<evidence type="ECO:0000313" key="3">
    <source>
        <dbReference type="EMBL" id="GAA0541076.1"/>
    </source>
</evidence>
<dbReference type="PROSITE" id="PS50222">
    <property type="entry name" value="EF_HAND_2"/>
    <property type="match status" value="2"/>
</dbReference>
<dbReference type="PANTHER" id="PTHR19237:SF20">
    <property type="entry name" value="NUCLEOBINDIN 1"/>
    <property type="match status" value="1"/>
</dbReference>
<evidence type="ECO:0000256" key="1">
    <source>
        <dbReference type="ARBA" id="ARBA00022729"/>
    </source>
</evidence>
<gene>
    <name evidence="3" type="ORF">GCM10009533_45150</name>
</gene>
<organism evidence="3 4">
    <name type="scientific">Saccharopolyspora erythraea</name>
    <name type="common">Streptomyces erythraeus</name>
    <dbReference type="NCBI Taxonomy" id="1836"/>
    <lineage>
        <taxon>Bacteria</taxon>
        <taxon>Bacillati</taxon>
        <taxon>Actinomycetota</taxon>
        <taxon>Actinomycetes</taxon>
        <taxon>Pseudonocardiales</taxon>
        <taxon>Pseudonocardiaceae</taxon>
        <taxon>Saccharopolyspora</taxon>
    </lineage>
</organism>
<dbReference type="InterPro" id="IPR002048">
    <property type="entry name" value="EF_hand_dom"/>
</dbReference>
<evidence type="ECO:0000313" key="4">
    <source>
        <dbReference type="Proteomes" id="UP001500729"/>
    </source>
</evidence>
<dbReference type="Proteomes" id="UP001500729">
    <property type="component" value="Unassembled WGS sequence"/>
</dbReference>
<dbReference type="SMART" id="SM00054">
    <property type="entry name" value="EFh"/>
    <property type="match status" value="2"/>
</dbReference>
<evidence type="ECO:0000259" key="2">
    <source>
        <dbReference type="PROSITE" id="PS50222"/>
    </source>
</evidence>
<feature type="domain" description="EF-hand" evidence="2">
    <location>
        <begin position="72"/>
        <end position="107"/>
    </location>
</feature>
<dbReference type="SUPFAM" id="SSF47473">
    <property type="entry name" value="EF-hand"/>
    <property type="match status" value="1"/>
</dbReference>
<protein>
    <recommendedName>
        <fullName evidence="2">EF-hand domain-containing protein</fullName>
    </recommendedName>
</protein>
<feature type="domain" description="EF-hand" evidence="2">
    <location>
        <begin position="20"/>
        <end position="55"/>
    </location>
</feature>
<dbReference type="EMBL" id="BAAAGS010000032">
    <property type="protein sequence ID" value="GAA0541076.1"/>
    <property type="molecule type" value="Genomic_DNA"/>
</dbReference>
<dbReference type="InterPro" id="IPR011992">
    <property type="entry name" value="EF-hand-dom_pair"/>
</dbReference>
<dbReference type="InterPro" id="IPR018247">
    <property type="entry name" value="EF_Hand_1_Ca_BS"/>
</dbReference>
<accession>A0ABN1DDY4</accession>
<keyword evidence="4" id="KW-1185">Reference proteome</keyword>
<name>A0ABN1DDY4_SACER</name>
<keyword evidence="1" id="KW-0732">Signal</keyword>
<comment type="caution">
    <text evidence="3">The sequence shown here is derived from an EMBL/GenBank/DDBJ whole genome shotgun (WGS) entry which is preliminary data.</text>
</comment>
<dbReference type="Gene3D" id="1.10.238.10">
    <property type="entry name" value="EF-hand"/>
    <property type="match status" value="1"/>
</dbReference>
<dbReference type="RefSeq" id="WP_009948887.1">
    <property type="nucleotide sequence ID" value="NZ_BAAAGS010000032.1"/>
</dbReference>